<protein>
    <recommendedName>
        <fullName evidence="4">DUF3397 domain-containing protein</fullName>
    </recommendedName>
</protein>
<gene>
    <name evidence="2" type="ORF">GCM10007362_19600</name>
</gene>
<name>A0ABQ1ZUD0_9BACL</name>
<evidence type="ECO:0008006" key="4">
    <source>
        <dbReference type="Google" id="ProtNLM"/>
    </source>
</evidence>
<keyword evidence="1" id="KW-0812">Transmembrane</keyword>
<feature type="transmembrane region" description="Helical" evidence="1">
    <location>
        <begin position="44"/>
        <end position="65"/>
    </location>
</feature>
<evidence type="ECO:0000256" key="1">
    <source>
        <dbReference type="SAM" id="Phobius"/>
    </source>
</evidence>
<comment type="caution">
    <text evidence="2">The sequence shown here is derived from an EMBL/GenBank/DDBJ whole genome shotgun (WGS) entry which is preliminary data.</text>
</comment>
<evidence type="ECO:0000313" key="2">
    <source>
        <dbReference type="EMBL" id="GGH76802.1"/>
    </source>
</evidence>
<accession>A0ABQ1ZUD0</accession>
<dbReference type="InterPro" id="IPR025441">
    <property type="entry name" value="DUF4181"/>
</dbReference>
<dbReference type="EMBL" id="BMDD01000002">
    <property type="protein sequence ID" value="GGH76802.1"/>
    <property type="molecule type" value="Genomic_DNA"/>
</dbReference>
<sequence>MTATLFSIVLPGIIIVSILAYAVLPRWIVVTGPGKLIHKDVPKLNRYLNIVAWTQLVLMFVTVVLELPRPQMELIFFALIAVTGIAFALLEKKYLPGTRRYWVTLCWVAGMCIVFAIYGWVAYF</sequence>
<keyword evidence="1" id="KW-1133">Transmembrane helix</keyword>
<feature type="transmembrane region" description="Helical" evidence="1">
    <location>
        <begin position="71"/>
        <end position="90"/>
    </location>
</feature>
<reference evidence="3" key="1">
    <citation type="journal article" date="2019" name="Int. J. Syst. Evol. Microbiol.">
        <title>The Global Catalogue of Microorganisms (GCM) 10K type strain sequencing project: providing services to taxonomists for standard genome sequencing and annotation.</title>
        <authorList>
            <consortium name="The Broad Institute Genomics Platform"/>
            <consortium name="The Broad Institute Genome Sequencing Center for Infectious Disease"/>
            <person name="Wu L."/>
            <person name="Ma J."/>
        </authorList>
    </citation>
    <scope>NUCLEOTIDE SEQUENCE [LARGE SCALE GENOMIC DNA]</scope>
    <source>
        <strain evidence="3">CCM 8702</strain>
    </source>
</reference>
<feature type="transmembrane region" description="Helical" evidence="1">
    <location>
        <begin position="102"/>
        <end position="123"/>
    </location>
</feature>
<evidence type="ECO:0000313" key="3">
    <source>
        <dbReference type="Proteomes" id="UP000605427"/>
    </source>
</evidence>
<keyword evidence="3" id="KW-1185">Reference proteome</keyword>
<dbReference type="Proteomes" id="UP000605427">
    <property type="component" value="Unassembled WGS sequence"/>
</dbReference>
<feature type="transmembrane region" description="Helical" evidence="1">
    <location>
        <begin position="6"/>
        <end position="24"/>
    </location>
</feature>
<organism evidence="2 3">
    <name type="scientific">Saccharibacillus endophyticus</name>
    <dbReference type="NCBI Taxonomy" id="2060666"/>
    <lineage>
        <taxon>Bacteria</taxon>
        <taxon>Bacillati</taxon>
        <taxon>Bacillota</taxon>
        <taxon>Bacilli</taxon>
        <taxon>Bacillales</taxon>
        <taxon>Paenibacillaceae</taxon>
        <taxon>Saccharibacillus</taxon>
    </lineage>
</organism>
<proteinExistence type="predicted"/>
<dbReference type="RefSeq" id="WP_172242875.1">
    <property type="nucleotide sequence ID" value="NZ_BMDD01000002.1"/>
</dbReference>
<keyword evidence="1" id="KW-0472">Membrane</keyword>
<dbReference type="Pfam" id="PF13789">
    <property type="entry name" value="DUF4181"/>
    <property type="match status" value="1"/>
</dbReference>